<dbReference type="FunFam" id="1.20.1250.20:FF:000078">
    <property type="entry name" value="MFS maltose transporter, putative"/>
    <property type="match status" value="1"/>
</dbReference>
<evidence type="ECO:0000256" key="5">
    <source>
        <dbReference type="ARBA" id="ARBA00022989"/>
    </source>
</evidence>
<dbReference type="Pfam" id="PF00083">
    <property type="entry name" value="Sugar_tr"/>
    <property type="match status" value="1"/>
</dbReference>
<keyword evidence="4 9" id="KW-0812">Transmembrane</keyword>
<feature type="transmembrane region" description="Helical" evidence="9">
    <location>
        <begin position="457"/>
        <end position="480"/>
    </location>
</feature>
<name>A0A8K0TBH3_9PEZI</name>
<evidence type="ECO:0000259" key="10">
    <source>
        <dbReference type="PROSITE" id="PS50850"/>
    </source>
</evidence>
<sequence>MTSQEGKSTGLDAHQGDAAIERIEHRDAPEQGRLDSKEASMEAAAKGQGVSGYETLGLWETIKSFKVCTLVCFMVAFSAATDGYQIGINGNIVANPGFVEQFATQTNSEGQRVLASPILSAWGAIMSVGQIIGMTSLPFFSDRFGRKVAMYIFWFILAMSVLAETLARSWPVWLVAKLLAGIGVGCLQSTIPTYIAETAPVRIRGGLLMAYNFWFGLGNFFAPVALQVHSKVDPTDWLTPVYTQWAQIGLMLIIYLFVPETPAWCVTKGYEERAKKSLQQLHWEIKDYDLEHQYRLLVMAVDHEMEVARASKNEKWWSIFKGTDGRRTLTALWTLMTQQFIGLTLFSTFASYFFQQAGVEDPFQATCITSGLNIAAGLIIIFSADRFGRRNISCGGSTLSWVACMAIGILGVVPRVRATEYLLVFFACLWNIGMTANGATGWGFIGEISSQRLRPYTAGFGAASTCVAGVVMNVLTPYMVNDNEWGWELKTGWFYAGVGLPFVVAMWFLIPETKGRSAAELDELFESKVKHWRFHKTITATQAVLQARSD</sequence>
<dbReference type="InterPro" id="IPR020846">
    <property type="entry name" value="MFS_dom"/>
</dbReference>
<dbReference type="InterPro" id="IPR050360">
    <property type="entry name" value="MFS_Sugar_Transporters"/>
</dbReference>
<feature type="transmembrane region" description="Helical" evidence="9">
    <location>
        <begin position="173"/>
        <end position="195"/>
    </location>
</feature>
<keyword evidence="3 7" id="KW-0813">Transport</keyword>
<dbReference type="AlphaFoldDB" id="A0A8K0TBH3"/>
<feature type="transmembrane region" description="Helical" evidence="9">
    <location>
        <begin position="492"/>
        <end position="510"/>
    </location>
</feature>
<evidence type="ECO:0000256" key="1">
    <source>
        <dbReference type="ARBA" id="ARBA00004141"/>
    </source>
</evidence>
<feature type="transmembrane region" description="Helical" evidence="9">
    <location>
        <begin position="148"/>
        <end position="167"/>
    </location>
</feature>
<dbReference type="Gene3D" id="1.20.1250.20">
    <property type="entry name" value="MFS general substrate transporter like domains"/>
    <property type="match status" value="1"/>
</dbReference>
<feature type="transmembrane region" description="Helical" evidence="9">
    <location>
        <begin position="121"/>
        <end position="141"/>
    </location>
</feature>
<feature type="domain" description="Major facilitator superfamily (MFS) profile" evidence="10">
    <location>
        <begin position="71"/>
        <end position="514"/>
    </location>
</feature>
<feature type="transmembrane region" description="Helical" evidence="9">
    <location>
        <begin position="246"/>
        <end position="266"/>
    </location>
</feature>
<dbReference type="OrthoDB" id="2544694at2759"/>
<dbReference type="NCBIfam" id="TIGR00879">
    <property type="entry name" value="SP"/>
    <property type="match status" value="1"/>
</dbReference>
<feature type="transmembrane region" description="Helical" evidence="9">
    <location>
        <begin position="331"/>
        <end position="351"/>
    </location>
</feature>
<feature type="compositionally biased region" description="Basic and acidic residues" evidence="8">
    <location>
        <begin position="19"/>
        <end position="40"/>
    </location>
</feature>
<feature type="transmembrane region" description="Helical" evidence="9">
    <location>
        <begin position="422"/>
        <end position="445"/>
    </location>
</feature>
<accession>A0A8K0TBH3</accession>
<dbReference type="EMBL" id="JAGPXD010000003">
    <property type="protein sequence ID" value="KAH7361624.1"/>
    <property type="molecule type" value="Genomic_DNA"/>
</dbReference>
<keyword evidence="5 9" id="KW-1133">Transmembrane helix</keyword>
<proteinExistence type="inferred from homology"/>
<evidence type="ECO:0000256" key="9">
    <source>
        <dbReference type="SAM" id="Phobius"/>
    </source>
</evidence>
<keyword evidence="6 9" id="KW-0472">Membrane</keyword>
<evidence type="ECO:0000256" key="8">
    <source>
        <dbReference type="SAM" id="MobiDB-lite"/>
    </source>
</evidence>
<feature type="transmembrane region" description="Helical" evidence="9">
    <location>
        <begin position="396"/>
        <end position="416"/>
    </location>
</feature>
<feature type="transmembrane region" description="Helical" evidence="9">
    <location>
        <begin position="363"/>
        <end position="384"/>
    </location>
</feature>
<evidence type="ECO:0000256" key="4">
    <source>
        <dbReference type="ARBA" id="ARBA00022692"/>
    </source>
</evidence>
<evidence type="ECO:0000313" key="11">
    <source>
        <dbReference type="EMBL" id="KAH7361624.1"/>
    </source>
</evidence>
<dbReference type="Proteomes" id="UP000813385">
    <property type="component" value="Unassembled WGS sequence"/>
</dbReference>
<dbReference type="PANTHER" id="PTHR48022:SF2">
    <property type="entry name" value="PLASTIDIC GLUCOSE TRANSPORTER 4"/>
    <property type="match status" value="1"/>
</dbReference>
<evidence type="ECO:0000256" key="3">
    <source>
        <dbReference type="ARBA" id="ARBA00022448"/>
    </source>
</evidence>
<evidence type="ECO:0000256" key="6">
    <source>
        <dbReference type="ARBA" id="ARBA00023136"/>
    </source>
</evidence>
<dbReference type="GO" id="GO:0016020">
    <property type="term" value="C:membrane"/>
    <property type="evidence" value="ECO:0007669"/>
    <property type="project" value="UniProtKB-SubCell"/>
</dbReference>
<gene>
    <name evidence="11" type="ORF">B0T11DRAFT_351387</name>
</gene>
<organism evidence="11 12">
    <name type="scientific">Plectosphaerella cucumerina</name>
    <dbReference type="NCBI Taxonomy" id="40658"/>
    <lineage>
        <taxon>Eukaryota</taxon>
        <taxon>Fungi</taxon>
        <taxon>Dikarya</taxon>
        <taxon>Ascomycota</taxon>
        <taxon>Pezizomycotina</taxon>
        <taxon>Sordariomycetes</taxon>
        <taxon>Hypocreomycetidae</taxon>
        <taxon>Glomerellales</taxon>
        <taxon>Plectosphaerellaceae</taxon>
        <taxon>Plectosphaerella</taxon>
    </lineage>
</organism>
<dbReference type="InterPro" id="IPR036259">
    <property type="entry name" value="MFS_trans_sf"/>
</dbReference>
<keyword evidence="12" id="KW-1185">Reference proteome</keyword>
<dbReference type="PROSITE" id="PS00217">
    <property type="entry name" value="SUGAR_TRANSPORT_2"/>
    <property type="match status" value="1"/>
</dbReference>
<dbReference type="InterPro" id="IPR003663">
    <property type="entry name" value="Sugar/inositol_transpt"/>
</dbReference>
<dbReference type="PROSITE" id="PS50850">
    <property type="entry name" value="MFS"/>
    <property type="match status" value="1"/>
</dbReference>
<dbReference type="SUPFAM" id="SSF103473">
    <property type="entry name" value="MFS general substrate transporter"/>
    <property type="match status" value="1"/>
</dbReference>
<dbReference type="GO" id="GO:0005351">
    <property type="term" value="F:carbohydrate:proton symporter activity"/>
    <property type="evidence" value="ECO:0007669"/>
    <property type="project" value="TreeGrafter"/>
</dbReference>
<evidence type="ECO:0000256" key="7">
    <source>
        <dbReference type="RuleBase" id="RU003346"/>
    </source>
</evidence>
<comment type="subcellular location">
    <subcellularLocation>
        <location evidence="1">Membrane</location>
        <topology evidence="1">Multi-pass membrane protein</topology>
    </subcellularLocation>
</comment>
<evidence type="ECO:0000313" key="12">
    <source>
        <dbReference type="Proteomes" id="UP000813385"/>
    </source>
</evidence>
<evidence type="ECO:0000256" key="2">
    <source>
        <dbReference type="ARBA" id="ARBA00010992"/>
    </source>
</evidence>
<comment type="similarity">
    <text evidence="2 7">Belongs to the major facilitator superfamily. Sugar transporter (TC 2.A.1.1) family.</text>
</comment>
<dbReference type="InterPro" id="IPR005828">
    <property type="entry name" value="MFS_sugar_transport-like"/>
</dbReference>
<keyword evidence="11" id="KW-0762">Sugar transport</keyword>
<reference evidence="11" key="1">
    <citation type="journal article" date="2021" name="Nat. Commun.">
        <title>Genetic determinants of endophytism in the Arabidopsis root mycobiome.</title>
        <authorList>
            <person name="Mesny F."/>
            <person name="Miyauchi S."/>
            <person name="Thiergart T."/>
            <person name="Pickel B."/>
            <person name="Atanasova L."/>
            <person name="Karlsson M."/>
            <person name="Huettel B."/>
            <person name="Barry K.W."/>
            <person name="Haridas S."/>
            <person name="Chen C."/>
            <person name="Bauer D."/>
            <person name="Andreopoulos W."/>
            <person name="Pangilinan J."/>
            <person name="LaButti K."/>
            <person name="Riley R."/>
            <person name="Lipzen A."/>
            <person name="Clum A."/>
            <person name="Drula E."/>
            <person name="Henrissat B."/>
            <person name="Kohler A."/>
            <person name="Grigoriev I.V."/>
            <person name="Martin F.M."/>
            <person name="Hacquard S."/>
        </authorList>
    </citation>
    <scope>NUCLEOTIDE SEQUENCE</scope>
    <source>
        <strain evidence="11">MPI-CAGE-AT-0016</strain>
    </source>
</reference>
<feature type="region of interest" description="Disordered" evidence="8">
    <location>
        <begin position="1"/>
        <end position="41"/>
    </location>
</feature>
<comment type="caution">
    <text evidence="11">The sequence shown here is derived from an EMBL/GenBank/DDBJ whole genome shotgun (WGS) entry which is preliminary data.</text>
</comment>
<feature type="transmembrane region" description="Helical" evidence="9">
    <location>
        <begin position="207"/>
        <end position="226"/>
    </location>
</feature>
<protein>
    <submittedName>
        <fullName evidence="11">Sugar transporter</fullName>
    </submittedName>
</protein>
<dbReference type="PROSITE" id="PS00216">
    <property type="entry name" value="SUGAR_TRANSPORT_1"/>
    <property type="match status" value="1"/>
</dbReference>
<dbReference type="InterPro" id="IPR005829">
    <property type="entry name" value="Sugar_transporter_CS"/>
</dbReference>
<dbReference type="PANTHER" id="PTHR48022">
    <property type="entry name" value="PLASTIDIC GLUCOSE TRANSPORTER 4"/>
    <property type="match status" value="1"/>
</dbReference>